<evidence type="ECO:0000313" key="1">
    <source>
        <dbReference type="EMBL" id="SHJ95220.1"/>
    </source>
</evidence>
<dbReference type="Proteomes" id="UP000184290">
    <property type="component" value="Unassembled WGS sequence"/>
</dbReference>
<sequence>MRLYRFLGAEYGMRSIKERKIRIGRIEELNDDFEFIGVALEAKEERFALRKMRRHLNVGNGVICMSKDWDSPLMWAHYAESHKGVVLGFDVPDQAFYQVEYTKKRPTLADMGLNTLDDITPEDIKRLIRTKAEGWSYEQEYRAYIGLNDGVPINGEMHYFMPFSENMKLREVIVGSRYKGTRPEMVEAVDDPGVDIYMARGSFEKFLVVRQYQDSMWP</sequence>
<organism evidence="1 2">
    <name type="scientific">Aureimonas altamirensis DSM 21988</name>
    <dbReference type="NCBI Taxonomy" id="1121026"/>
    <lineage>
        <taxon>Bacteria</taxon>
        <taxon>Pseudomonadati</taxon>
        <taxon>Pseudomonadota</taxon>
        <taxon>Alphaproteobacteria</taxon>
        <taxon>Hyphomicrobiales</taxon>
        <taxon>Aurantimonadaceae</taxon>
        <taxon>Aureimonas</taxon>
    </lineage>
</organism>
<comment type="caution">
    <text evidence="1">The sequence shown here is derived from an EMBL/GenBank/DDBJ whole genome shotgun (WGS) entry which is preliminary data.</text>
</comment>
<reference evidence="1 2" key="1">
    <citation type="submission" date="2016-11" db="EMBL/GenBank/DDBJ databases">
        <authorList>
            <person name="Varghese N."/>
            <person name="Submissions S."/>
        </authorList>
    </citation>
    <scope>NUCLEOTIDE SEQUENCE [LARGE SCALE GENOMIC DNA]</scope>
    <source>
        <strain evidence="1 2">DSM 21988</strain>
    </source>
</reference>
<dbReference type="RefSeq" id="WP_060610148.1">
    <property type="nucleotide sequence ID" value="NZ_FQZC01000005.1"/>
</dbReference>
<name>A0ABY1IQV4_9HYPH</name>
<dbReference type="Pfam" id="PF11185">
    <property type="entry name" value="DUF2971"/>
    <property type="match status" value="1"/>
</dbReference>
<dbReference type="InterPro" id="IPR021352">
    <property type="entry name" value="DUF2971"/>
</dbReference>
<proteinExistence type="predicted"/>
<keyword evidence="2" id="KW-1185">Reference proteome</keyword>
<accession>A0ABY1IQV4</accession>
<dbReference type="EMBL" id="FQZC01000005">
    <property type="protein sequence ID" value="SHJ95220.1"/>
    <property type="molecule type" value="Genomic_DNA"/>
</dbReference>
<evidence type="ECO:0008006" key="3">
    <source>
        <dbReference type="Google" id="ProtNLM"/>
    </source>
</evidence>
<protein>
    <recommendedName>
        <fullName evidence="3">DUF2971 domain-containing protein</fullName>
    </recommendedName>
</protein>
<gene>
    <name evidence="1" type="ORF">SAMN02745911_3798</name>
</gene>
<evidence type="ECO:0000313" key="2">
    <source>
        <dbReference type="Proteomes" id="UP000184290"/>
    </source>
</evidence>